<accession>A0A3D9HLF6</accession>
<dbReference type="Proteomes" id="UP000256629">
    <property type="component" value="Unassembled WGS sequence"/>
</dbReference>
<dbReference type="GO" id="GO:0005737">
    <property type="term" value="C:cytoplasm"/>
    <property type="evidence" value="ECO:0007669"/>
    <property type="project" value="TreeGrafter"/>
</dbReference>
<keyword evidence="1" id="KW-0560">Oxidoreductase</keyword>
<comment type="caution">
    <text evidence="3">The sequence shown here is derived from an EMBL/GenBank/DDBJ whole genome shotgun (WGS) entry which is preliminary data.</text>
</comment>
<evidence type="ECO:0000313" key="3">
    <source>
        <dbReference type="EMBL" id="RED50313.1"/>
    </source>
</evidence>
<name>A0A3D9HLF6_9FLAO</name>
<evidence type="ECO:0000259" key="2">
    <source>
        <dbReference type="Pfam" id="PF01266"/>
    </source>
</evidence>
<evidence type="ECO:0000256" key="1">
    <source>
        <dbReference type="ARBA" id="ARBA00023002"/>
    </source>
</evidence>
<dbReference type="OrthoDB" id="9794226at2"/>
<dbReference type="PANTHER" id="PTHR13847">
    <property type="entry name" value="SARCOSINE DEHYDROGENASE-RELATED"/>
    <property type="match status" value="1"/>
</dbReference>
<dbReference type="GO" id="GO:0016491">
    <property type="term" value="F:oxidoreductase activity"/>
    <property type="evidence" value="ECO:0007669"/>
    <property type="project" value="UniProtKB-KW"/>
</dbReference>
<dbReference type="Gene3D" id="3.50.50.60">
    <property type="entry name" value="FAD/NAD(P)-binding domain"/>
    <property type="match status" value="2"/>
</dbReference>
<dbReference type="InterPro" id="IPR036188">
    <property type="entry name" value="FAD/NAD-bd_sf"/>
</dbReference>
<dbReference type="SUPFAM" id="SSF54373">
    <property type="entry name" value="FAD-linked reductases, C-terminal domain"/>
    <property type="match status" value="1"/>
</dbReference>
<reference evidence="3 4" key="1">
    <citation type="submission" date="2018-07" db="EMBL/GenBank/DDBJ databases">
        <title>Genomic Encyclopedia of Type Strains, Phase III (KMG-III): the genomes of soil and plant-associated and newly described type strains.</title>
        <authorList>
            <person name="Whitman W."/>
        </authorList>
    </citation>
    <scope>NUCLEOTIDE SEQUENCE [LARGE SCALE GENOMIC DNA]</scope>
    <source>
        <strain evidence="3 4">CECT 8487</strain>
    </source>
</reference>
<gene>
    <name evidence="3" type="ORF">DFQ02_101341</name>
</gene>
<proteinExistence type="predicted"/>
<keyword evidence="4" id="KW-1185">Reference proteome</keyword>
<organism evidence="3 4">
    <name type="scientific">Seonamhaeicola aphaedonensis</name>
    <dbReference type="NCBI Taxonomy" id="1461338"/>
    <lineage>
        <taxon>Bacteria</taxon>
        <taxon>Pseudomonadati</taxon>
        <taxon>Bacteroidota</taxon>
        <taxon>Flavobacteriia</taxon>
        <taxon>Flavobacteriales</taxon>
        <taxon>Flavobacteriaceae</taxon>
    </lineage>
</organism>
<protein>
    <submittedName>
        <fullName evidence="3">Glycine/D-amino acid oxidase-like deaminating enzyme</fullName>
    </submittedName>
</protein>
<sequence>MGKNVIVVGGGIIGLCSAYYLKKEGHEVTVIDKSNMDAGASYVNAGYITPSHFISLASPGMLSKGLKWMFNPKSPLYIKPRLDIDFLKWVWAFKKSATPLKVEASIKPLLDINLLGRELYEDLQQSNEFNFHYERKGLLMYYKTDKVGEEEWEVGKRGIEEGLKVEHLSQTEVSKLEPKANLNVKGAVYYHSDAHMTPNNFMQEMIVHLKKNGVSILKNEEVVDVDINNQKILKVITETRQLLCDEVVLAAGSWSPKISKKLGLKLLIQAGKGYSINLNRDTNITIPAILCEAKVAVTPMNGFTRFAGTMEFSGINHTVNPVRVNAIAEASSSYYNQLYITSEEKAQAKCGLRPCTPDGLPYIGKTSKYKNLTIATGHAMMGWSLGPATGKLVSDIISEIKTELDIQAFNPDRIF</sequence>
<evidence type="ECO:0000313" key="4">
    <source>
        <dbReference type="Proteomes" id="UP000256629"/>
    </source>
</evidence>
<dbReference type="Pfam" id="PF01266">
    <property type="entry name" value="DAO"/>
    <property type="match status" value="1"/>
</dbReference>
<dbReference type="RefSeq" id="WP_116039249.1">
    <property type="nucleotide sequence ID" value="NZ_QRDX01000001.1"/>
</dbReference>
<dbReference type="PANTHER" id="PTHR13847:SF289">
    <property type="entry name" value="GLYCINE OXIDASE"/>
    <property type="match status" value="1"/>
</dbReference>
<dbReference type="AlphaFoldDB" id="A0A3D9HLF6"/>
<dbReference type="InterPro" id="IPR006076">
    <property type="entry name" value="FAD-dep_OxRdtase"/>
</dbReference>
<dbReference type="SUPFAM" id="SSF51905">
    <property type="entry name" value="FAD/NAD(P)-binding domain"/>
    <property type="match status" value="1"/>
</dbReference>
<dbReference type="Gene3D" id="3.30.9.10">
    <property type="entry name" value="D-Amino Acid Oxidase, subunit A, domain 2"/>
    <property type="match status" value="1"/>
</dbReference>
<dbReference type="EMBL" id="QRDX01000001">
    <property type="protein sequence ID" value="RED50313.1"/>
    <property type="molecule type" value="Genomic_DNA"/>
</dbReference>
<feature type="domain" description="FAD dependent oxidoreductase" evidence="2">
    <location>
        <begin position="5"/>
        <end position="395"/>
    </location>
</feature>